<feature type="domain" description="FHA" evidence="7">
    <location>
        <begin position="60"/>
        <end position="109"/>
    </location>
</feature>
<comment type="caution">
    <text evidence="8">The sequence shown here is derived from an EMBL/GenBank/DDBJ whole genome shotgun (WGS) entry which is preliminary data.</text>
</comment>
<evidence type="ECO:0000256" key="5">
    <source>
        <dbReference type="ARBA" id="ARBA00023136"/>
    </source>
</evidence>
<dbReference type="PANTHER" id="PTHR30474">
    <property type="entry name" value="CELL CYCLE PROTEIN"/>
    <property type="match status" value="1"/>
</dbReference>
<proteinExistence type="predicted"/>
<organism evidence="8 9">
    <name type="scientific">Ruminococcus intestinalis</name>
    <dbReference type="NCBI Taxonomy" id="2763066"/>
    <lineage>
        <taxon>Bacteria</taxon>
        <taxon>Bacillati</taxon>
        <taxon>Bacillota</taxon>
        <taxon>Clostridia</taxon>
        <taxon>Eubacteriales</taxon>
        <taxon>Oscillospiraceae</taxon>
        <taxon>Ruminococcus</taxon>
    </lineage>
</organism>
<evidence type="ECO:0000256" key="6">
    <source>
        <dbReference type="SAM" id="Phobius"/>
    </source>
</evidence>
<feature type="transmembrane region" description="Helical" evidence="6">
    <location>
        <begin position="375"/>
        <end position="395"/>
    </location>
</feature>
<feature type="transmembrane region" description="Helical" evidence="6">
    <location>
        <begin position="300"/>
        <end position="325"/>
    </location>
</feature>
<dbReference type="InterPro" id="IPR008984">
    <property type="entry name" value="SMAD_FHA_dom_sf"/>
</dbReference>
<comment type="subcellular location">
    <subcellularLocation>
        <location evidence="1">Membrane</location>
        <topology evidence="1">Multi-pass membrane protein</topology>
    </subcellularLocation>
</comment>
<keyword evidence="5 6" id="KW-0472">Membrane</keyword>
<name>A0ABR7HM13_9FIRM</name>
<dbReference type="InterPro" id="IPR000253">
    <property type="entry name" value="FHA_dom"/>
</dbReference>
<evidence type="ECO:0000256" key="3">
    <source>
        <dbReference type="ARBA" id="ARBA00022960"/>
    </source>
</evidence>
<evidence type="ECO:0000313" key="9">
    <source>
        <dbReference type="Proteomes" id="UP000636755"/>
    </source>
</evidence>
<feature type="transmembrane region" description="Helical" evidence="6">
    <location>
        <begin position="461"/>
        <end position="479"/>
    </location>
</feature>
<dbReference type="PANTHER" id="PTHR30474:SF3">
    <property type="entry name" value="PEPTIDOGLYCAN GLYCOSYLTRANSFERASE RODA"/>
    <property type="match status" value="1"/>
</dbReference>
<keyword evidence="9" id="KW-1185">Reference proteome</keyword>
<feature type="transmembrane region" description="Helical" evidence="6">
    <location>
        <begin position="491"/>
        <end position="513"/>
    </location>
</feature>
<feature type="transmembrane region" description="Helical" evidence="6">
    <location>
        <begin position="525"/>
        <end position="548"/>
    </location>
</feature>
<accession>A0ABR7HM13</accession>
<reference evidence="8 9" key="1">
    <citation type="submission" date="2020-08" db="EMBL/GenBank/DDBJ databases">
        <title>Genome public.</title>
        <authorList>
            <person name="Liu C."/>
            <person name="Sun Q."/>
        </authorList>
    </citation>
    <scope>NUCLEOTIDE SEQUENCE [LARGE SCALE GENOMIC DNA]</scope>
    <source>
        <strain evidence="8 9">NSJ-71</strain>
    </source>
</reference>
<feature type="transmembrane region" description="Helical" evidence="6">
    <location>
        <begin position="12"/>
        <end position="31"/>
    </location>
</feature>
<dbReference type="EMBL" id="JACOPS010000004">
    <property type="protein sequence ID" value="MBC5728525.1"/>
    <property type="molecule type" value="Genomic_DNA"/>
</dbReference>
<evidence type="ECO:0000256" key="1">
    <source>
        <dbReference type="ARBA" id="ARBA00004141"/>
    </source>
</evidence>
<dbReference type="SMART" id="SM00240">
    <property type="entry name" value="FHA"/>
    <property type="match status" value="1"/>
</dbReference>
<keyword evidence="3" id="KW-0133">Cell shape</keyword>
<evidence type="ECO:0000256" key="2">
    <source>
        <dbReference type="ARBA" id="ARBA00022692"/>
    </source>
</evidence>
<feature type="transmembrane region" description="Helical" evidence="6">
    <location>
        <begin position="337"/>
        <end position="369"/>
    </location>
</feature>
<feature type="transmembrane region" description="Helical" evidence="6">
    <location>
        <begin position="216"/>
        <end position="233"/>
    </location>
</feature>
<keyword evidence="4 6" id="KW-1133">Transmembrane helix</keyword>
<feature type="transmembrane region" description="Helical" evidence="6">
    <location>
        <begin position="160"/>
        <end position="179"/>
    </location>
</feature>
<dbReference type="CDD" id="cd00060">
    <property type="entry name" value="FHA"/>
    <property type="match status" value="1"/>
</dbReference>
<dbReference type="PROSITE" id="PS50006">
    <property type="entry name" value="FHA_DOMAIN"/>
    <property type="match status" value="1"/>
</dbReference>
<feature type="transmembrane region" description="Helical" evidence="6">
    <location>
        <begin position="273"/>
        <end position="294"/>
    </location>
</feature>
<gene>
    <name evidence="8" type="ORF">H8R91_08350</name>
</gene>
<feature type="transmembrane region" description="Helical" evidence="6">
    <location>
        <begin position="423"/>
        <end position="441"/>
    </location>
</feature>
<dbReference type="Proteomes" id="UP000636755">
    <property type="component" value="Unassembled WGS sequence"/>
</dbReference>
<feature type="transmembrane region" description="Helical" evidence="6">
    <location>
        <begin position="239"/>
        <end position="261"/>
    </location>
</feature>
<dbReference type="Pfam" id="PF01098">
    <property type="entry name" value="FTSW_RODA_SPOVE"/>
    <property type="match status" value="1"/>
</dbReference>
<evidence type="ECO:0000259" key="7">
    <source>
        <dbReference type="PROSITE" id="PS50006"/>
    </source>
</evidence>
<feature type="transmembrane region" description="Helical" evidence="6">
    <location>
        <begin position="185"/>
        <end position="204"/>
    </location>
</feature>
<evidence type="ECO:0000313" key="8">
    <source>
        <dbReference type="EMBL" id="MBC5728525.1"/>
    </source>
</evidence>
<dbReference type="InterPro" id="IPR001182">
    <property type="entry name" value="FtsW/RodA"/>
</dbReference>
<evidence type="ECO:0000256" key="4">
    <source>
        <dbReference type="ARBA" id="ARBA00022989"/>
    </source>
</evidence>
<dbReference type="Gene3D" id="2.60.200.20">
    <property type="match status" value="1"/>
</dbReference>
<dbReference type="Pfam" id="PF00498">
    <property type="entry name" value="FHA"/>
    <property type="match status" value="1"/>
</dbReference>
<dbReference type="SUPFAM" id="SSF49879">
    <property type="entry name" value="SMAD/FHA domain"/>
    <property type="match status" value="1"/>
</dbReference>
<keyword evidence="2 6" id="KW-0812">Transmembrane</keyword>
<sequence>MTVIYDLAIVALRILMPVYAIIIVYQCYAAMRRRRRPEKPLVTLYNTVTGLKLPVIFWENSIGRSRASDIVVDDPAVSRNHCVLLRRASGWYICDTGSKGGTYVNGEEAVGRTRVLIDDVISVGNSQFQFLRGEDYDENLRYSWFFKKANNKPAMKSWKLMLLITLFHFFMCVEAVFWQDGTNKYSPLVLFGCLAVAEWTFFFVSSKVLKRVSFELESLALFLTGVGVMLLVRQVERSAYVQLIAAVVGMALFCVIIKFIEDPDRTSSTKLRYGLMIAAVGLLGVSIVFGKITYGAANWISIGGISLQPSEIVKIIYIFIGANTLDRLQTKKNLFEFIIFSAVCVGLLALMGDFGTALIFFMTFLLISFMRSGDFKTVILAIVAAVFGVSIVLRFKSYVLDRFKAWGHAWEYANDLGYQQTHVLTYIASGGLFGVGIGNGFLKGVGASESDLVFGLVSEEMGVIVAITLAVAVACLVIYARAITTRSRSTFYSISACCAAGLLVIQLSLNVFGATDILPLTGVTFPFISCGGSSVLSCWGLIAFIKAADERTYAVKK</sequence>
<protein>
    <submittedName>
        <fullName evidence="8">FtsW/RodA/SpoVE family cell cycle protein</fullName>
    </submittedName>
</protein>
<dbReference type="RefSeq" id="WP_186935947.1">
    <property type="nucleotide sequence ID" value="NZ_JACOPS010000004.1"/>
</dbReference>